<organism evidence="1 2">
    <name type="scientific">Marine Group I thaumarchaeote</name>
    <dbReference type="NCBI Taxonomy" id="2511932"/>
    <lineage>
        <taxon>Archaea</taxon>
        <taxon>Nitrososphaerota</taxon>
        <taxon>Marine Group I</taxon>
    </lineage>
</organism>
<proteinExistence type="predicted"/>
<sequence length="65" mass="7814">MLHQNSRDLFDCLMENLADQECKNRGLKSDFMHDKILDEMYEKFEYFESEVIKIENGTPVPKRDQ</sequence>
<dbReference type="EMBL" id="JACASV010000129">
    <property type="protein sequence ID" value="NWJ44163.1"/>
    <property type="molecule type" value="Genomic_DNA"/>
</dbReference>
<protein>
    <submittedName>
        <fullName evidence="1">Uncharacterized protein</fullName>
    </submittedName>
</protein>
<comment type="caution">
    <text evidence="1">The sequence shown here is derived from an EMBL/GenBank/DDBJ whole genome shotgun (WGS) entry which is preliminary data.</text>
</comment>
<dbReference type="AlphaFoldDB" id="A0A7K4MRF0"/>
<name>A0A7K4MRF0_9ARCH</name>
<evidence type="ECO:0000313" key="2">
    <source>
        <dbReference type="Proteomes" id="UP000523105"/>
    </source>
</evidence>
<evidence type="ECO:0000313" key="1">
    <source>
        <dbReference type="EMBL" id="NWJ44163.1"/>
    </source>
</evidence>
<gene>
    <name evidence="1" type="ORF">HX837_08210</name>
</gene>
<dbReference type="Proteomes" id="UP000523105">
    <property type="component" value="Unassembled WGS sequence"/>
</dbReference>
<reference evidence="1 2" key="1">
    <citation type="journal article" date="2019" name="Environ. Microbiol.">
        <title>Genomics insights into ecotype formation of ammonia-oxidizing archaea in the deep ocean.</title>
        <authorList>
            <person name="Wang Y."/>
            <person name="Huang J.M."/>
            <person name="Cui G.J."/>
            <person name="Nunoura T."/>
            <person name="Takaki Y."/>
            <person name="Li W.L."/>
            <person name="Li J."/>
            <person name="Gao Z.M."/>
            <person name="Takai K."/>
            <person name="Zhang A.Q."/>
            <person name="Stepanauskas R."/>
        </authorList>
    </citation>
    <scope>NUCLEOTIDE SEQUENCE [LARGE SCALE GENOMIC DNA]</scope>
    <source>
        <strain evidence="1 2">L15b</strain>
    </source>
</reference>
<accession>A0A7K4MRF0</accession>